<evidence type="ECO:0000256" key="9">
    <source>
        <dbReference type="ARBA" id="ARBA00037368"/>
    </source>
</evidence>
<name>A0A132AM38_SARSC</name>
<dbReference type="GO" id="GO:0006508">
    <property type="term" value="P:proteolysis"/>
    <property type="evidence" value="ECO:0007669"/>
    <property type="project" value="UniProtKB-KW"/>
</dbReference>
<dbReference type="SUPFAM" id="SSF55486">
    <property type="entry name" value="Metalloproteases ('zincins'), catalytic domain"/>
    <property type="match status" value="1"/>
</dbReference>
<keyword evidence="10 11" id="KW-0378">Hydrolase</keyword>
<protein>
    <recommendedName>
        <fullName evidence="11">Metalloendopeptidase</fullName>
        <ecNumber evidence="11">3.4.24.-</ecNumber>
    </recommendedName>
</protein>
<keyword evidence="10 11" id="KW-0645">Protease</keyword>
<evidence type="ECO:0000256" key="2">
    <source>
        <dbReference type="ARBA" id="ARBA00006219"/>
    </source>
</evidence>
<evidence type="ECO:0000256" key="12">
    <source>
        <dbReference type="SAM" id="MobiDB-lite"/>
    </source>
</evidence>
<dbReference type="SMART" id="SM00235">
    <property type="entry name" value="ZnMc"/>
    <property type="match status" value="1"/>
</dbReference>
<dbReference type="OrthoDB" id="9973935at2759"/>
<evidence type="ECO:0000313" key="14">
    <source>
        <dbReference type="Proteomes" id="UP000616769"/>
    </source>
</evidence>
<evidence type="ECO:0000256" key="8">
    <source>
        <dbReference type="ARBA" id="ARBA00036820"/>
    </source>
</evidence>
<dbReference type="GO" id="GO:0005737">
    <property type="term" value="C:cytoplasm"/>
    <property type="evidence" value="ECO:0007669"/>
    <property type="project" value="UniProtKB-SubCell"/>
</dbReference>
<dbReference type="Proteomes" id="UP000616769">
    <property type="component" value="Unassembled WGS sequence"/>
</dbReference>
<dbReference type="VEuPathDB" id="VectorBase:SSCA002011"/>
<dbReference type="InterPro" id="IPR050249">
    <property type="entry name" value="Pseudomonas-type_ThrB"/>
</dbReference>
<proteinExistence type="inferred from homology"/>
<comment type="function">
    <text evidence="9">Catalyzes the GTP-dependent phosphorylation of 5-hydroxy-L-lysine.</text>
</comment>
<dbReference type="AlphaFoldDB" id="A0A132AM38"/>
<dbReference type="GO" id="GO:0008270">
    <property type="term" value="F:zinc ion binding"/>
    <property type="evidence" value="ECO:0007669"/>
    <property type="project" value="UniProtKB-UniRule"/>
</dbReference>
<evidence type="ECO:0000256" key="10">
    <source>
        <dbReference type="PROSITE-ProRule" id="PRU01211"/>
    </source>
</evidence>
<evidence type="ECO:0000256" key="1">
    <source>
        <dbReference type="ARBA" id="ARBA00004496"/>
    </source>
</evidence>
<dbReference type="Gene3D" id="3.40.390.10">
    <property type="entry name" value="Collagenase (Catalytic Domain)"/>
    <property type="match status" value="1"/>
</dbReference>
<dbReference type="PROSITE" id="PS51864">
    <property type="entry name" value="ASTACIN"/>
    <property type="match status" value="1"/>
</dbReference>
<dbReference type="InterPro" id="IPR011009">
    <property type="entry name" value="Kinase-like_dom_sf"/>
</dbReference>
<dbReference type="SUPFAM" id="SSF56112">
    <property type="entry name" value="Protein kinase-like (PK-like)"/>
    <property type="match status" value="1"/>
</dbReference>
<comment type="subunit">
    <text evidence="3">Monomer.</text>
</comment>
<evidence type="ECO:0000256" key="6">
    <source>
        <dbReference type="ARBA" id="ARBA00022777"/>
    </source>
</evidence>
<comment type="subcellular location">
    <subcellularLocation>
        <location evidence="1">Cytoplasm</location>
    </subcellularLocation>
</comment>
<comment type="catalytic activity">
    <reaction evidence="8">
        <text>(5R)-5-hydroxy-L-lysine + GTP = (5R)-5-phosphooxy-L-lysine + GDP + H(+)</text>
        <dbReference type="Rhea" id="RHEA:19049"/>
        <dbReference type="ChEBI" id="CHEBI:15378"/>
        <dbReference type="ChEBI" id="CHEBI:37565"/>
        <dbReference type="ChEBI" id="CHEBI:57882"/>
        <dbReference type="ChEBI" id="CHEBI:58189"/>
        <dbReference type="ChEBI" id="CHEBI:58357"/>
        <dbReference type="EC" id="2.7.1.81"/>
    </reaction>
</comment>
<dbReference type="InterPro" id="IPR001506">
    <property type="entry name" value="Peptidase_M12A"/>
</dbReference>
<comment type="cofactor">
    <cofactor evidence="10 11">
        <name>Zn(2+)</name>
        <dbReference type="ChEBI" id="CHEBI:29105"/>
    </cofactor>
    <text evidence="10 11">Binds 1 zinc ion per subunit.</text>
</comment>
<dbReference type="PANTHER" id="PTHR21064">
    <property type="entry name" value="AMINOGLYCOSIDE PHOSPHOTRANSFERASE DOMAIN-CONTAINING PROTEIN-RELATED"/>
    <property type="match status" value="1"/>
</dbReference>
<dbReference type="CDD" id="cd04280">
    <property type="entry name" value="ZnMc_astacin_like"/>
    <property type="match status" value="1"/>
</dbReference>
<keyword evidence="6" id="KW-0418">Kinase</keyword>
<feature type="binding site" evidence="10">
    <location>
        <position position="140"/>
    </location>
    <ligand>
        <name>Zn(2+)</name>
        <dbReference type="ChEBI" id="CHEBI:29105"/>
        <note>catalytic</note>
    </ligand>
</feature>
<dbReference type="EC" id="3.4.24.-" evidence="11"/>
<evidence type="ECO:0000313" key="13">
    <source>
        <dbReference type="EMBL" id="KPM12031.1"/>
    </source>
</evidence>
<feature type="region of interest" description="Disordered" evidence="12">
    <location>
        <begin position="203"/>
        <end position="247"/>
    </location>
</feature>
<evidence type="ECO:0000256" key="4">
    <source>
        <dbReference type="ARBA" id="ARBA00022490"/>
    </source>
</evidence>
<feature type="active site" evidence="10">
    <location>
        <position position="131"/>
    </location>
</feature>
<dbReference type="PANTHER" id="PTHR21064:SF1">
    <property type="entry name" value="HYDROXYLYSINE KINASE"/>
    <property type="match status" value="1"/>
</dbReference>
<dbReference type="InterPro" id="IPR024079">
    <property type="entry name" value="MetalloPept_cat_dom_sf"/>
</dbReference>
<comment type="caution">
    <text evidence="10">Lacks conserved residue(s) required for the propagation of feature annotation.</text>
</comment>
<comment type="caution">
    <text evidence="13">The sequence shown here is derived from an EMBL/GenBank/DDBJ whole genome shotgun (WGS) entry which is preliminary data.</text>
</comment>
<keyword evidence="10 11" id="KW-0862">Zinc</keyword>
<gene>
    <name evidence="13" type="ORF">QR98_0106120</name>
</gene>
<dbReference type="InterPro" id="IPR002575">
    <property type="entry name" value="Aminoglycoside_PTrfase"/>
</dbReference>
<comment type="function">
    <text evidence="7">Zinc metalloprotease. Provoques deadhesion of endothelial cells from cell cultures, and also degradation of fibronectin, fibrinogen and gelatin in vitro. Its role in the venom is not fully understood but it might act as a spreading factor that facilitates diffusion of other venom toxins. Alternatively, it might be involved in the proteolytic processing of other venom toxins or it might play a role in extra-oral digestion of prey.</text>
</comment>
<evidence type="ECO:0000256" key="3">
    <source>
        <dbReference type="ARBA" id="ARBA00011245"/>
    </source>
</evidence>
<dbReference type="Pfam" id="PF01400">
    <property type="entry name" value="Astacin"/>
    <property type="match status" value="1"/>
</dbReference>
<dbReference type="Gene3D" id="3.30.200.20">
    <property type="entry name" value="Phosphorylase Kinase, domain 1"/>
    <property type="match status" value="1"/>
</dbReference>
<dbReference type="GO" id="GO:0004222">
    <property type="term" value="F:metalloendopeptidase activity"/>
    <property type="evidence" value="ECO:0007669"/>
    <property type="project" value="UniProtKB-UniRule"/>
</dbReference>
<sequence>MSFSETETRPVVVSPLNDPEMHYIYYEGDMMIQESDEKKVAMYTAKRWPHGRIPYIMENKFSDEERAAIARGMMILQERTCIRFLPKQASDHDYVLMKRGPGCAAHVGKIGGQQWVILGDGCYSLETVTHELMHSVGFIHEQSRPDRDEHVEIVWNNIKPNAKRNFKKHEFDYLADHGFPYDLMSVMHYRQYAFSKNRKPTIVPKRPVPYLRCRDKNRKHRDQIENKNNNDNGNNSEDGSDQSKPPNLDKNELIILIEKLYNLQGIASIKELNSYDDRNYYLRNYSNEEFVLKITNRDDTAREGLIESQNEMILFLHRNNFNVPYPLPNSIDGSLTVRRSLPFSTSSSTSTMSMKQLEQNKFAIRLFRYVSGTILAKVPMSRELLIDCGQYIARLSLTLQQFHNALLKKREFLWSLASIPELDGYIKFVSDSKRQELVRKCFDDFNQIFSRPKPCCLNADSDRIYCYLHGDLNEQNIIVQQDVNDGGKRNRIYGLIDFGDIFFGPRMFDLAIFLAYVMLLDSDDYQLDPIEQMPRFVIEGYSKLIQLNRNDLRQILICSRARLAQSLTLGAYTFTKQPDNQYLLTSARKGWSILERLNEYDSKYLINLWINTTDETNKFENEKEVEK</sequence>
<reference evidence="13 14" key="1">
    <citation type="journal article" date="2015" name="Parasit. Vectors">
        <title>Draft genome of the scabies mite.</title>
        <authorList>
            <person name="Rider S.D.Jr."/>
            <person name="Morgan M.S."/>
            <person name="Arlian L.G."/>
        </authorList>
    </citation>
    <scope>NUCLEOTIDE SEQUENCE [LARGE SCALE GENOMIC DNA]</scope>
    <source>
        <strain evidence="13">Arlian Lab</strain>
    </source>
</reference>
<feature type="binding site" evidence="10">
    <location>
        <position position="130"/>
    </location>
    <ligand>
        <name>Zn(2+)</name>
        <dbReference type="ChEBI" id="CHEBI:29105"/>
        <note>catalytic</note>
    </ligand>
</feature>
<feature type="binding site" evidence="10">
    <location>
        <position position="134"/>
    </location>
    <ligand>
        <name>Zn(2+)</name>
        <dbReference type="ChEBI" id="CHEBI:29105"/>
        <note>catalytic</note>
    </ligand>
</feature>
<dbReference type="EMBL" id="JXLN01018628">
    <property type="protein sequence ID" value="KPM12031.1"/>
    <property type="molecule type" value="Genomic_DNA"/>
</dbReference>
<keyword evidence="4" id="KW-0963">Cytoplasm</keyword>
<dbReference type="PRINTS" id="PR00480">
    <property type="entry name" value="ASTACIN"/>
</dbReference>
<evidence type="ECO:0000256" key="5">
    <source>
        <dbReference type="ARBA" id="ARBA00022679"/>
    </source>
</evidence>
<keyword evidence="10 11" id="KW-0482">Metalloprotease</keyword>
<dbReference type="Pfam" id="PF01636">
    <property type="entry name" value="APH"/>
    <property type="match status" value="1"/>
</dbReference>
<feature type="compositionally biased region" description="Low complexity" evidence="12">
    <location>
        <begin position="226"/>
        <end position="237"/>
    </location>
</feature>
<comment type="similarity">
    <text evidence="2">Belongs to the aminoglycoside phosphotransferase family.</text>
</comment>
<dbReference type="InterPro" id="IPR034035">
    <property type="entry name" value="Astacin-like_dom"/>
</dbReference>
<dbReference type="Gene3D" id="3.90.1200.10">
    <property type="match status" value="1"/>
</dbReference>
<keyword evidence="5" id="KW-0808">Transferase</keyword>
<dbReference type="InterPro" id="IPR006026">
    <property type="entry name" value="Peptidase_Metallo"/>
</dbReference>
<accession>A0A132AM38</accession>
<organism evidence="13 14">
    <name type="scientific">Sarcoptes scabiei</name>
    <name type="common">Itch mite</name>
    <name type="synonym">Acarus scabiei</name>
    <dbReference type="NCBI Taxonomy" id="52283"/>
    <lineage>
        <taxon>Eukaryota</taxon>
        <taxon>Metazoa</taxon>
        <taxon>Ecdysozoa</taxon>
        <taxon>Arthropoda</taxon>
        <taxon>Chelicerata</taxon>
        <taxon>Arachnida</taxon>
        <taxon>Acari</taxon>
        <taxon>Acariformes</taxon>
        <taxon>Sarcoptiformes</taxon>
        <taxon>Astigmata</taxon>
        <taxon>Psoroptidia</taxon>
        <taxon>Sarcoptoidea</taxon>
        <taxon>Sarcoptidae</taxon>
        <taxon>Sarcoptinae</taxon>
        <taxon>Sarcoptes</taxon>
    </lineage>
</organism>
<keyword evidence="10 11" id="KW-0479">Metal-binding</keyword>
<evidence type="ECO:0000256" key="11">
    <source>
        <dbReference type="RuleBase" id="RU361183"/>
    </source>
</evidence>
<evidence type="ECO:0000256" key="7">
    <source>
        <dbReference type="ARBA" id="ARBA00025529"/>
    </source>
</evidence>
<dbReference type="GO" id="GO:0047992">
    <property type="term" value="F:hydroxylysine kinase activity"/>
    <property type="evidence" value="ECO:0007669"/>
    <property type="project" value="UniProtKB-EC"/>
</dbReference>